<evidence type="ECO:0000256" key="1">
    <source>
        <dbReference type="ARBA" id="ARBA00004418"/>
    </source>
</evidence>
<name>A0A931BR56_9HYPH</name>
<protein>
    <submittedName>
        <fullName evidence="5">Extracellular solute-binding protein</fullName>
    </submittedName>
</protein>
<sequence>MISAPKVRTHTTIRLHRRRAALFGSIVTAVGLLVNLPAFAQTITVWSGYPEMAPFYEHVAQGLKAKNPNLTVKVEAIALREHEKRIALGLTSGSAGATVIELQGSTVRRYLENDLLPKAPDAVATFVKNPANFGEFFSSNASYNGTVYGIPLFRGQAALFYNTDMFKAAGLSAPPKTVDEYTQYAEKLTKRDATGNATVSGWSLRLSGGGQGIAEKFWINLFQFGGSVLEQTPDGKWRANYANEAGRATLKQYLQNVHVLKTVTPEMPADAEALERGQTAMFIRESWVIGDIASKAPNLNYATAPLPRGSIALPTNLYVKANGDAAKAAWEFALATNEPENLVWLLKNVGWLPNRTGVDFSSVTKAAPAFAAFVDYPKDYKFFTLPSIAPIEEVLTRLAAHLTNAFRNSALAKDDAAIDAFLKTAADETNQILRREDLLGK</sequence>
<dbReference type="PANTHER" id="PTHR43649">
    <property type="entry name" value="ARABINOSE-BINDING PROTEIN-RELATED"/>
    <property type="match status" value="1"/>
</dbReference>
<comment type="subcellular location">
    <subcellularLocation>
        <location evidence="1">Periplasm</location>
    </subcellularLocation>
</comment>
<feature type="transmembrane region" description="Helical" evidence="4">
    <location>
        <begin position="20"/>
        <end position="40"/>
    </location>
</feature>
<dbReference type="InterPro" id="IPR006059">
    <property type="entry name" value="SBP"/>
</dbReference>
<dbReference type="SUPFAM" id="SSF53850">
    <property type="entry name" value="Periplasmic binding protein-like II"/>
    <property type="match status" value="1"/>
</dbReference>
<evidence type="ECO:0000313" key="5">
    <source>
        <dbReference type="EMBL" id="MBF9235391.1"/>
    </source>
</evidence>
<dbReference type="EMBL" id="JADQDO010000012">
    <property type="protein sequence ID" value="MBF9235391.1"/>
    <property type="molecule type" value="Genomic_DNA"/>
</dbReference>
<evidence type="ECO:0000256" key="3">
    <source>
        <dbReference type="ARBA" id="ARBA00022764"/>
    </source>
</evidence>
<dbReference type="GO" id="GO:0042597">
    <property type="term" value="C:periplasmic space"/>
    <property type="evidence" value="ECO:0007669"/>
    <property type="project" value="UniProtKB-SubCell"/>
</dbReference>
<dbReference type="Pfam" id="PF13416">
    <property type="entry name" value="SBP_bac_8"/>
    <property type="match status" value="1"/>
</dbReference>
<evidence type="ECO:0000256" key="4">
    <source>
        <dbReference type="SAM" id="Phobius"/>
    </source>
</evidence>
<dbReference type="RefSeq" id="WP_196273377.1">
    <property type="nucleotide sequence ID" value="NZ_JADQDO010000012.1"/>
</dbReference>
<proteinExistence type="inferred from homology"/>
<gene>
    <name evidence="5" type="ORF">I2H38_18670</name>
</gene>
<keyword evidence="4" id="KW-0812">Transmembrane</keyword>
<dbReference type="AlphaFoldDB" id="A0A931BR56"/>
<keyword evidence="3" id="KW-0574">Periplasm</keyword>
<organism evidence="5 6">
    <name type="scientific">Microvirga alba</name>
    <dbReference type="NCBI Taxonomy" id="2791025"/>
    <lineage>
        <taxon>Bacteria</taxon>
        <taxon>Pseudomonadati</taxon>
        <taxon>Pseudomonadota</taxon>
        <taxon>Alphaproteobacteria</taxon>
        <taxon>Hyphomicrobiales</taxon>
        <taxon>Methylobacteriaceae</taxon>
        <taxon>Microvirga</taxon>
    </lineage>
</organism>
<dbReference type="PANTHER" id="PTHR43649:SF12">
    <property type="entry name" value="DIACETYLCHITOBIOSE BINDING PROTEIN DASA"/>
    <property type="match status" value="1"/>
</dbReference>
<comment type="similarity">
    <text evidence="2">Belongs to the bacterial solute-binding protein 1 family.</text>
</comment>
<dbReference type="InterPro" id="IPR050490">
    <property type="entry name" value="Bact_solute-bd_prot1"/>
</dbReference>
<comment type="caution">
    <text evidence="5">The sequence shown here is derived from an EMBL/GenBank/DDBJ whole genome shotgun (WGS) entry which is preliminary data.</text>
</comment>
<evidence type="ECO:0000313" key="6">
    <source>
        <dbReference type="Proteomes" id="UP000599312"/>
    </source>
</evidence>
<keyword evidence="4" id="KW-0472">Membrane</keyword>
<evidence type="ECO:0000256" key="2">
    <source>
        <dbReference type="ARBA" id="ARBA00008520"/>
    </source>
</evidence>
<keyword evidence="4" id="KW-1133">Transmembrane helix</keyword>
<dbReference type="Gene3D" id="3.40.190.10">
    <property type="entry name" value="Periplasmic binding protein-like II"/>
    <property type="match status" value="1"/>
</dbReference>
<dbReference type="Proteomes" id="UP000599312">
    <property type="component" value="Unassembled WGS sequence"/>
</dbReference>
<accession>A0A931BR56</accession>
<reference evidence="5" key="1">
    <citation type="submission" date="2020-11" db="EMBL/GenBank/DDBJ databases">
        <authorList>
            <person name="Kim M.K."/>
        </authorList>
    </citation>
    <scope>NUCLEOTIDE SEQUENCE</scope>
    <source>
        <strain evidence="5">BT350</strain>
    </source>
</reference>
<keyword evidence="6" id="KW-1185">Reference proteome</keyword>